<accession>A0ACC1XXL1</accession>
<dbReference type="Proteomes" id="UP001164539">
    <property type="component" value="Chromosome 6"/>
</dbReference>
<evidence type="ECO:0000313" key="1">
    <source>
        <dbReference type="EMBL" id="KAJ4715888.1"/>
    </source>
</evidence>
<keyword evidence="2" id="KW-1185">Reference proteome</keyword>
<sequence>MGGLLLPHSLPATTHGGKSLIISFAAASSSTTTTDFFPKPTFLVQPNYGSAISTGFIMRTTAQFFPSVLPCRHFLLRGARGVQFGARSTSASVQPVTEEVEDKSKDVPMSGDSIRQRFLDFYASRGHKVLPSASLVPEDPTVLLTIAGMLQFKPIFLGKVPRQVPCAATSQKCIRTNDVENVGRTARHHTFFEMLGNFSFGDYFKKEAIQWAWELSTIEFGLPTNRLWISVYEDDDEAFEIWNKEVGVPVERIKRMGAEDNFWTSGVTGPCGPCSEIYYDFHPERGYLDVDLGDDTRFIEFYNLVFMQYNKKDDGSLEPLKQKNIDTGLGLERMARILQKVPNNYETDLIFPIIEKAAELANVSYALSDDRTKLNLKIIGDHLRAIVYLISDGVFPSNIGRGYVVRRLIRRAVRTGRLLGIKGDGRGNLEEAFLPSIAEKVIELSTHIDLDVKARAPRILEELKREELRFVQTLERGEKLLEEMLAGALSSACENGSVPCLSGKDAFLLYDTYGFPVEITTEVAEERGVSVDMKGFDIEMENQRRQSQAAHNVVKLSVDNSAELAEKIPDTEFVGYDTLSARAVVESLLVNGKPVIKVSEGSDVEVLLDRTPFYAESGGQIGDHGFLYVTQGTDQQTAVVEIKDVKKSLGNVFVHKGTIREGSLEVGREVEAMVDPKLRHRAKVHHTATHLLQAALKQVIGQETSQAGSLVAFDRLRFDFNFHRPLLDMELEEIEGLINKWIGGGTILQTKVMPLTDAKRAGAIAMFGEKYGEEVRVVEVPGVSMELCSGTHVHNTSEIRAFKIISEQGIASGIRRIEAVAGEAFIEYINARDSHMKHLCSTLKVKAEDVTARVESLLEELRAARNEVANLRAKAAVYKASTMSSKAFTVGTSKKIRVLVEDMDDMDADSLKSAAEYLVDAFQDPAAVILGSRPDEGKVSLIAAFTPEVVNLGIQAGKFIGSIAKLCGGGGGGRPNFAQAGGRKPENLSSALEKAQSDLISILSEKASGISTSGN</sequence>
<comment type="caution">
    <text evidence="1">The sequence shown here is derived from an EMBL/GenBank/DDBJ whole genome shotgun (WGS) entry which is preliminary data.</text>
</comment>
<proteinExistence type="predicted"/>
<protein>
    <submittedName>
        <fullName evidence="1">Alanine--tRNA ligase</fullName>
    </submittedName>
</protein>
<reference evidence="1 2" key="1">
    <citation type="journal article" date="2023" name="Science">
        <title>Complex scaffold remodeling in plant triterpene biosynthesis.</title>
        <authorList>
            <person name="De La Pena R."/>
            <person name="Hodgson H."/>
            <person name="Liu J.C."/>
            <person name="Stephenson M.J."/>
            <person name="Martin A.C."/>
            <person name="Owen C."/>
            <person name="Harkess A."/>
            <person name="Leebens-Mack J."/>
            <person name="Jimenez L.E."/>
            <person name="Osbourn A."/>
            <person name="Sattely E.S."/>
        </authorList>
    </citation>
    <scope>NUCLEOTIDE SEQUENCE [LARGE SCALE GENOMIC DNA]</scope>
    <source>
        <strain evidence="2">cv. JPN11</strain>
        <tissue evidence="1">Leaf</tissue>
    </source>
</reference>
<keyword evidence="1" id="KW-0436">Ligase</keyword>
<organism evidence="1 2">
    <name type="scientific">Melia azedarach</name>
    <name type="common">Chinaberry tree</name>
    <dbReference type="NCBI Taxonomy" id="155640"/>
    <lineage>
        <taxon>Eukaryota</taxon>
        <taxon>Viridiplantae</taxon>
        <taxon>Streptophyta</taxon>
        <taxon>Embryophyta</taxon>
        <taxon>Tracheophyta</taxon>
        <taxon>Spermatophyta</taxon>
        <taxon>Magnoliopsida</taxon>
        <taxon>eudicotyledons</taxon>
        <taxon>Gunneridae</taxon>
        <taxon>Pentapetalae</taxon>
        <taxon>rosids</taxon>
        <taxon>malvids</taxon>
        <taxon>Sapindales</taxon>
        <taxon>Meliaceae</taxon>
        <taxon>Melia</taxon>
    </lineage>
</organism>
<dbReference type="EMBL" id="CM051399">
    <property type="protein sequence ID" value="KAJ4715888.1"/>
    <property type="molecule type" value="Genomic_DNA"/>
</dbReference>
<name>A0ACC1XXL1_MELAZ</name>
<evidence type="ECO:0000313" key="2">
    <source>
        <dbReference type="Proteomes" id="UP001164539"/>
    </source>
</evidence>
<gene>
    <name evidence="1" type="ORF">OWV82_010978</name>
</gene>